<dbReference type="PANTHER" id="PTHR31803">
    <property type="entry name" value="ALTERNATIVE OXIDASE"/>
    <property type="match status" value="1"/>
</dbReference>
<evidence type="ECO:0000256" key="10">
    <source>
        <dbReference type="ARBA" id="ARBA00022989"/>
    </source>
</evidence>
<evidence type="ECO:0000256" key="8">
    <source>
        <dbReference type="ARBA" id="ARBA00022723"/>
    </source>
</evidence>
<protein>
    <recommendedName>
        <fullName evidence="14">Ubiquinol oxidase</fullName>
        <ecNumber evidence="14">1.10.3.11</ecNumber>
    </recommendedName>
</protein>
<dbReference type="GO" id="GO:0005743">
    <property type="term" value="C:mitochondrial inner membrane"/>
    <property type="evidence" value="ECO:0007669"/>
    <property type="project" value="UniProtKB-SubCell"/>
</dbReference>
<evidence type="ECO:0000256" key="7">
    <source>
        <dbReference type="ARBA" id="ARBA00022692"/>
    </source>
</evidence>
<evidence type="ECO:0000313" key="16">
    <source>
        <dbReference type="EMBL" id="PRQ19145.1"/>
    </source>
</evidence>
<comment type="catalytic activity">
    <reaction evidence="1 14">
        <text>2 a ubiquinol + O2 = 2 a ubiquinone + 2 H2O</text>
        <dbReference type="Rhea" id="RHEA:30255"/>
        <dbReference type="Rhea" id="RHEA-COMP:9565"/>
        <dbReference type="Rhea" id="RHEA-COMP:9566"/>
        <dbReference type="ChEBI" id="CHEBI:15377"/>
        <dbReference type="ChEBI" id="CHEBI:15379"/>
        <dbReference type="ChEBI" id="CHEBI:16389"/>
        <dbReference type="ChEBI" id="CHEBI:17976"/>
        <dbReference type="EC" id="1.10.3.11"/>
    </reaction>
</comment>
<dbReference type="Proteomes" id="UP000238479">
    <property type="component" value="Chromosome 7"/>
</dbReference>
<evidence type="ECO:0000256" key="9">
    <source>
        <dbReference type="ARBA" id="ARBA00022982"/>
    </source>
</evidence>
<proteinExistence type="inferred from homology"/>
<dbReference type="OMA" id="MPWDTYT"/>
<evidence type="ECO:0000256" key="5">
    <source>
        <dbReference type="ARBA" id="ARBA00022448"/>
    </source>
</evidence>
<feature type="region of interest" description="Disordered" evidence="15">
    <location>
        <begin position="79"/>
        <end position="108"/>
    </location>
</feature>
<keyword evidence="10" id="KW-1133">Transmembrane helix</keyword>
<dbReference type="InterPro" id="IPR038659">
    <property type="entry name" value="AOX_sf"/>
</dbReference>
<keyword evidence="13 14" id="KW-0472">Membrane</keyword>
<dbReference type="InterPro" id="IPR002680">
    <property type="entry name" value="AOX"/>
</dbReference>
<evidence type="ECO:0000256" key="11">
    <source>
        <dbReference type="ARBA" id="ARBA00023002"/>
    </source>
</evidence>
<name>A0A2P6PB43_ROSCH</name>
<dbReference type="Pfam" id="PF01786">
    <property type="entry name" value="AOX"/>
    <property type="match status" value="1"/>
</dbReference>
<evidence type="ECO:0000256" key="1">
    <source>
        <dbReference type="ARBA" id="ARBA00001192"/>
    </source>
</evidence>
<feature type="compositionally biased region" description="Basic and acidic residues" evidence="15">
    <location>
        <begin position="81"/>
        <end position="91"/>
    </location>
</feature>
<dbReference type="Gramene" id="PRQ19145">
    <property type="protein sequence ID" value="PRQ19145"/>
    <property type="gene ID" value="RchiOBHm_Chr7g0213931"/>
</dbReference>
<evidence type="ECO:0000256" key="2">
    <source>
        <dbReference type="ARBA" id="ARBA00004448"/>
    </source>
</evidence>
<comment type="similarity">
    <text evidence="3 14">Belongs to the alternative oxidase family.</text>
</comment>
<evidence type="ECO:0000256" key="13">
    <source>
        <dbReference type="ARBA" id="ARBA00023136"/>
    </source>
</evidence>
<dbReference type="PANTHER" id="PTHR31803:SF3">
    <property type="entry name" value="ALTERNATIVE OXIDASE"/>
    <property type="match status" value="1"/>
</dbReference>
<keyword evidence="9 14" id="KW-0249">Electron transport</keyword>
<dbReference type="GO" id="GO:0009916">
    <property type="term" value="F:alternative oxidase activity"/>
    <property type="evidence" value="ECO:0007669"/>
    <property type="project" value="UniProtKB-UniRule"/>
</dbReference>
<evidence type="ECO:0000256" key="12">
    <source>
        <dbReference type="ARBA" id="ARBA00023004"/>
    </source>
</evidence>
<reference evidence="16 17" key="1">
    <citation type="journal article" date="2018" name="Nat. Genet.">
        <title>The Rosa genome provides new insights in the design of modern roses.</title>
        <authorList>
            <person name="Bendahmane M."/>
        </authorList>
    </citation>
    <scope>NUCLEOTIDE SEQUENCE [LARGE SCALE GENOMIC DNA]</scope>
    <source>
        <strain evidence="17">cv. Old Blush</strain>
    </source>
</reference>
<sequence length="332" mass="37257">MMTMTGTQACRHMAKSATHVASARLFSTAARAATTNAPAAKQLSSIIIPLKDAAAGAWWNNGSIIYPFQRVRSGSTLALGRQEKQQEEADHSNSAVSVAGHGGGNKDNEEKAITSYWGVGPNKITKEDGTEWKWNCFRPWETYKADTSIDLQKHHVPTTLLDKMAYWTVKSLRWPTDLFFQRRYGCRAMMLETVAAVPGMVGGMLLHCKSLRRFEHSGGWIKALLEEAENERMHLMTFMEVAKPRMVGYLEEEAIHSYTEFLKELDKGNIENVPAPAIAIDYWQLPSNSTLRDVVTVVRADEAHHRDVNHFASDIHYNGRELKESPAPIGYH</sequence>
<comment type="cofactor">
    <cofactor evidence="14">
        <name>Fe cation</name>
        <dbReference type="ChEBI" id="CHEBI:24875"/>
    </cofactor>
    <text evidence="14">Binds 2 iron ions per subunit.</text>
</comment>
<dbReference type="GO" id="GO:0106292">
    <property type="term" value="F:superoxide-generating NADPH oxidase activity"/>
    <property type="evidence" value="ECO:0007669"/>
    <property type="project" value="UniProtKB-ARBA"/>
</dbReference>
<keyword evidence="6 14" id="KW-0679">Respiratory chain</keyword>
<evidence type="ECO:0000256" key="6">
    <source>
        <dbReference type="ARBA" id="ARBA00022660"/>
    </source>
</evidence>
<keyword evidence="17" id="KW-1185">Reference proteome</keyword>
<keyword evidence="5" id="KW-0813">Transport</keyword>
<dbReference type="GO" id="GO:0102721">
    <property type="term" value="F:ubiquinol:oxygen oxidoreductase activity"/>
    <property type="evidence" value="ECO:0007669"/>
    <property type="project" value="UniProtKB-EC"/>
</dbReference>
<evidence type="ECO:0000256" key="4">
    <source>
        <dbReference type="ARBA" id="ARBA00011748"/>
    </source>
</evidence>
<evidence type="ECO:0000313" key="17">
    <source>
        <dbReference type="Proteomes" id="UP000238479"/>
    </source>
</evidence>
<comment type="caution">
    <text evidence="16">The sequence shown here is derived from an EMBL/GenBank/DDBJ whole genome shotgun (WGS) entry which is preliminary data.</text>
</comment>
<comment type="subunit">
    <text evidence="4">Homodimer; disulfide-linked.</text>
</comment>
<dbReference type="Gene3D" id="1.20.1260.140">
    <property type="entry name" value="Alternative oxidase"/>
    <property type="match status" value="2"/>
</dbReference>
<comment type="subcellular location">
    <subcellularLocation>
        <location evidence="2">Mitochondrion inner membrane</location>
        <topology evidence="2">Multi-pass membrane protein</topology>
    </subcellularLocation>
</comment>
<dbReference type="GO" id="GO:0098803">
    <property type="term" value="C:respiratory chain complex"/>
    <property type="evidence" value="ECO:0007669"/>
    <property type="project" value="UniProtKB-UniRule"/>
</dbReference>
<keyword evidence="7 14" id="KW-0812">Transmembrane</keyword>
<keyword evidence="11 14" id="KW-0560">Oxidoreductase</keyword>
<organism evidence="16 17">
    <name type="scientific">Rosa chinensis</name>
    <name type="common">China rose</name>
    <dbReference type="NCBI Taxonomy" id="74649"/>
    <lineage>
        <taxon>Eukaryota</taxon>
        <taxon>Viridiplantae</taxon>
        <taxon>Streptophyta</taxon>
        <taxon>Embryophyta</taxon>
        <taxon>Tracheophyta</taxon>
        <taxon>Spermatophyta</taxon>
        <taxon>Magnoliopsida</taxon>
        <taxon>eudicotyledons</taxon>
        <taxon>Gunneridae</taxon>
        <taxon>Pentapetalae</taxon>
        <taxon>rosids</taxon>
        <taxon>fabids</taxon>
        <taxon>Rosales</taxon>
        <taxon>Rosaceae</taxon>
        <taxon>Rosoideae</taxon>
        <taxon>Rosoideae incertae sedis</taxon>
        <taxon>Rosa</taxon>
    </lineage>
</organism>
<dbReference type="AlphaFoldDB" id="A0A2P6PB43"/>
<gene>
    <name evidence="16" type="ORF">RchiOBHm_Chr7g0213931</name>
</gene>
<accession>A0A2P6PB43</accession>
<keyword evidence="12 14" id="KW-0408">Iron</keyword>
<dbReference type="GO" id="GO:0046872">
    <property type="term" value="F:metal ion binding"/>
    <property type="evidence" value="ECO:0007669"/>
    <property type="project" value="UniProtKB-UniRule"/>
</dbReference>
<evidence type="ECO:0000256" key="3">
    <source>
        <dbReference type="ARBA" id="ARBA00008388"/>
    </source>
</evidence>
<dbReference type="EC" id="1.10.3.11" evidence="14"/>
<evidence type="ECO:0000256" key="15">
    <source>
        <dbReference type="SAM" id="MobiDB-lite"/>
    </source>
</evidence>
<dbReference type="GO" id="GO:0010230">
    <property type="term" value="P:alternative respiration"/>
    <property type="evidence" value="ECO:0007669"/>
    <property type="project" value="TreeGrafter"/>
</dbReference>
<keyword evidence="8 14" id="KW-0479">Metal-binding</keyword>
<evidence type="ECO:0000256" key="14">
    <source>
        <dbReference type="RuleBase" id="RU003779"/>
    </source>
</evidence>
<dbReference type="EMBL" id="PDCK01000045">
    <property type="protein sequence ID" value="PRQ19145.1"/>
    <property type="molecule type" value="Genomic_DNA"/>
</dbReference>